<evidence type="ECO:0000256" key="4">
    <source>
        <dbReference type="PIRSR" id="PIRSR000097-1"/>
    </source>
</evidence>
<feature type="domain" description="NADP-dependent oxidoreductase" evidence="7">
    <location>
        <begin position="21"/>
        <end position="189"/>
    </location>
</feature>
<dbReference type="OrthoDB" id="9804790at2"/>
<evidence type="ECO:0000256" key="2">
    <source>
        <dbReference type="ARBA" id="ARBA00022857"/>
    </source>
</evidence>
<dbReference type="Pfam" id="PF00248">
    <property type="entry name" value="Aldo_ket_red"/>
    <property type="match status" value="2"/>
</dbReference>
<dbReference type="PROSITE" id="PS00798">
    <property type="entry name" value="ALDOKETO_REDUCTASE_1"/>
    <property type="match status" value="1"/>
</dbReference>
<evidence type="ECO:0000259" key="7">
    <source>
        <dbReference type="Pfam" id="PF00248"/>
    </source>
</evidence>
<dbReference type="InterPro" id="IPR036812">
    <property type="entry name" value="NAD(P)_OxRdtase_dom_sf"/>
</dbReference>
<accession>A0A1H1N257</accession>
<keyword evidence="3" id="KW-0560">Oxidoreductase</keyword>
<evidence type="ECO:0000313" key="9">
    <source>
        <dbReference type="Proteomes" id="UP000199103"/>
    </source>
</evidence>
<keyword evidence="2" id="KW-0521">NADP</keyword>
<evidence type="ECO:0000256" key="5">
    <source>
        <dbReference type="PIRSR" id="PIRSR000097-2"/>
    </source>
</evidence>
<proteinExistence type="inferred from homology"/>
<dbReference type="STRING" id="630515.SAMN04489812_0348"/>
<dbReference type="AlphaFoldDB" id="A0A1H1N257"/>
<evidence type="ECO:0000313" key="8">
    <source>
        <dbReference type="EMBL" id="SDR93066.1"/>
    </source>
</evidence>
<dbReference type="InterPro" id="IPR018170">
    <property type="entry name" value="Aldo/ket_reductase_CS"/>
</dbReference>
<dbReference type="Gene3D" id="3.20.20.100">
    <property type="entry name" value="NADP-dependent oxidoreductase domain"/>
    <property type="match status" value="1"/>
</dbReference>
<dbReference type="GO" id="GO:0016616">
    <property type="term" value="F:oxidoreductase activity, acting on the CH-OH group of donors, NAD or NADP as acceptor"/>
    <property type="evidence" value="ECO:0007669"/>
    <property type="project" value="UniProtKB-ARBA"/>
</dbReference>
<dbReference type="CDD" id="cd19071">
    <property type="entry name" value="AKR_AKR1-5-like"/>
    <property type="match status" value="1"/>
</dbReference>
<gene>
    <name evidence="8" type="ORF">SAMN04489812_0348</name>
</gene>
<dbReference type="RefSeq" id="WP_091518907.1">
    <property type="nucleotide sequence ID" value="NZ_LT629772.1"/>
</dbReference>
<evidence type="ECO:0000256" key="3">
    <source>
        <dbReference type="ARBA" id="ARBA00023002"/>
    </source>
</evidence>
<dbReference type="InterPro" id="IPR020471">
    <property type="entry name" value="AKR"/>
</dbReference>
<evidence type="ECO:0000256" key="1">
    <source>
        <dbReference type="ARBA" id="ARBA00007905"/>
    </source>
</evidence>
<dbReference type="EMBL" id="LT629772">
    <property type="protein sequence ID" value="SDR93066.1"/>
    <property type="molecule type" value="Genomic_DNA"/>
</dbReference>
<feature type="active site" description="Proton donor" evidence="4">
    <location>
        <position position="54"/>
    </location>
</feature>
<dbReference type="PANTHER" id="PTHR43827">
    <property type="entry name" value="2,5-DIKETO-D-GLUCONIC ACID REDUCTASE"/>
    <property type="match status" value="1"/>
</dbReference>
<dbReference type="InterPro" id="IPR023210">
    <property type="entry name" value="NADP_OxRdtase_dom"/>
</dbReference>
<protein>
    <submittedName>
        <fullName evidence="8">Aldo/keto reductase</fullName>
    </submittedName>
</protein>
<comment type="similarity">
    <text evidence="1">Belongs to the aldo/keto reductase family.</text>
</comment>
<feature type="domain" description="NADP-dependent oxidoreductase" evidence="7">
    <location>
        <begin position="197"/>
        <end position="259"/>
    </location>
</feature>
<name>A0A1H1N257_9ACTN</name>
<feature type="site" description="Lowers pKa of active site Tyr" evidence="6">
    <location>
        <position position="79"/>
    </location>
</feature>
<evidence type="ECO:0000256" key="6">
    <source>
        <dbReference type="PIRSR" id="PIRSR000097-3"/>
    </source>
</evidence>
<organism evidence="8 9">
    <name type="scientific">Microlunatus soli</name>
    <dbReference type="NCBI Taxonomy" id="630515"/>
    <lineage>
        <taxon>Bacteria</taxon>
        <taxon>Bacillati</taxon>
        <taxon>Actinomycetota</taxon>
        <taxon>Actinomycetes</taxon>
        <taxon>Propionibacteriales</taxon>
        <taxon>Propionibacteriaceae</taxon>
        <taxon>Microlunatus</taxon>
    </lineage>
</organism>
<sequence>MTADYSRPTTQLASGQSMPLLGFGTWQIPDDEAPAATTAALEAGYRHIDTATGYANEAGIGKALASAGLPRDSVFVTTKMPPDHVGRERQTLEESLTKLGLDHVDLWLVHWPPNKQATPQAWEQFIAAQQDGLTRAIGVSNYSLDQIDELIKATDVAPAVNQIRWSPPIYDAAIAAGLADRKVVLEGYSPFRAADLDDPTLLAIADEHGVNSAQVIIGWHVKHGFVVIPKSTRPERIISNAAGATVDLTADEVAAIDALGS</sequence>
<dbReference type="SUPFAM" id="SSF51430">
    <property type="entry name" value="NAD(P)-linked oxidoreductase"/>
    <property type="match status" value="1"/>
</dbReference>
<reference evidence="8 9" key="1">
    <citation type="submission" date="2016-10" db="EMBL/GenBank/DDBJ databases">
        <authorList>
            <person name="de Groot N.N."/>
        </authorList>
    </citation>
    <scope>NUCLEOTIDE SEQUENCE [LARGE SCALE GENOMIC DNA]</scope>
    <source>
        <strain evidence="8 9">DSM 21800</strain>
    </source>
</reference>
<dbReference type="Proteomes" id="UP000199103">
    <property type="component" value="Chromosome I"/>
</dbReference>
<feature type="binding site" evidence="5">
    <location>
        <position position="110"/>
    </location>
    <ligand>
        <name>substrate</name>
    </ligand>
</feature>
<dbReference type="PRINTS" id="PR00069">
    <property type="entry name" value="ALDKETRDTASE"/>
</dbReference>
<dbReference type="FunFam" id="3.20.20.100:FF:000002">
    <property type="entry name" value="2,5-diketo-D-gluconic acid reductase A"/>
    <property type="match status" value="1"/>
</dbReference>
<dbReference type="PANTHER" id="PTHR43827:SF3">
    <property type="entry name" value="NADP-DEPENDENT OXIDOREDUCTASE DOMAIN-CONTAINING PROTEIN"/>
    <property type="match status" value="1"/>
</dbReference>
<keyword evidence="9" id="KW-1185">Reference proteome</keyword>
<dbReference type="PROSITE" id="PS00062">
    <property type="entry name" value="ALDOKETO_REDUCTASE_2"/>
    <property type="match status" value="1"/>
</dbReference>
<dbReference type="PIRSF" id="PIRSF000097">
    <property type="entry name" value="AKR"/>
    <property type="match status" value="1"/>
</dbReference>